<sequence length="402" mass="46963">MKYSIPKAFNMEEHLAQYPPEDYFPEGGMNFCPDKLHYVLSLPIEIPSNNKDLKHRNGSVPINSTALKNAIGNEYKSYLDYLVNTGVFDGGNNQYRNGVHSRMYRYTKEYRQVYKQVEVRKAFSFTYKKKLTKQEEQRIKELDGKLGKHLRKPFKSGLLEMDLEGAQEYLRKTILKGVREDGFLNLKIRVAGVNNANRQDPTAKEALTRREKKLLKYHTNLHAAMKIADGNFYHGFDTVSGHFHTSLTNLKKELRNFLSYGGENLYEVDLRNSQMYFSLLLLERDFYGKPMRVRHEKKSMCSTSMFIHKGITNAIDVPITSSKAKITLKRLSLHNILSNEMFQCLPNVFSNVMLQDILKGIDNEDVIYYRNVVLEGRLYDYLIKKYIERTGKTDMDRNKRRR</sequence>
<gene>
    <name evidence="1" type="ORF">EFB08_19730</name>
</gene>
<protein>
    <submittedName>
        <fullName evidence="1">Uncharacterized protein</fullName>
    </submittedName>
</protein>
<comment type="caution">
    <text evidence="1">The sequence shown here is derived from an EMBL/GenBank/DDBJ whole genome shotgun (WGS) entry which is preliminary data.</text>
</comment>
<name>A0A3M9MCU2_9BACT</name>
<dbReference type="AlphaFoldDB" id="A0A3M9MCU2"/>
<proteinExistence type="predicted"/>
<evidence type="ECO:0000313" key="1">
    <source>
        <dbReference type="EMBL" id="RNI23025.1"/>
    </source>
</evidence>
<dbReference type="EMBL" id="RJJD01000019">
    <property type="protein sequence ID" value="RNI23025.1"/>
    <property type="molecule type" value="Genomic_DNA"/>
</dbReference>
<organism evidence="1 2">
    <name type="scientific">Rufibacter latericius</name>
    <dbReference type="NCBI Taxonomy" id="2487040"/>
    <lineage>
        <taxon>Bacteria</taxon>
        <taxon>Pseudomonadati</taxon>
        <taxon>Bacteroidota</taxon>
        <taxon>Cytophagia</taxon>
        <taxon>Cytophagales</taxon>
        <taxon>Hymenobacteraceae</taxon>
        <taxon>Rufibacter</taxon>
    </lineage>
</organism>
<dbReference type="OrthoDB" id="882116at2"/>
<accession>A0A3M9MCU2</accession>
<evidence type="ECO:0000313" key="2">
    <source>
        <dbReference type="Proteomes" id="UP000272117"/>
    </source>
</evidence>
<dbReference type="RefSeq" id="WP_123128702.1">
    <property type="nucleotide sequence ID" value="NZ_RJJD01000019.1"/>
</dbReference>
<keyword evidence="2" id="KW-1185">Reference proteome</keyword>
<dbReference type="Proteomes" id="UP000272117">
    <property type="component" value="Unassembled WGS sequence"/>
</dbReference>
<reference evidence="1 2" key="1">
    <citation type="submission" date="2018-11" db="EMBL/GenBank/DDBJ databases">
        <title>Rufibacter latericius sp. nov., isolated from water in Baiyang Lake.</title>
        <authorList>
            <person name="Yang Y."/>
        </authorList>
    </citation>
    <scope>NUCLEOTIDE SEQUENCE [LARGE SCALE GENOMIC DNA]</scope>
    <source>
        <strain evidence="1 2">R-22-1c-1</strain>
    </source>
</reference>